<dbReference type="AlphaFoldDB" id="A0A9P4LJD6"/>
<dbReference type="EMBL" id="ML978231">
    <property type="protein sequence ID" value="KAF2027135.1"/>
    <property type="molecule type" value="Genomic_DNA"/>
</dbReference>
<comment type="caution">
    <text evidence="1">The sequence shown here is derived from an EMBL/GenBank/DDBJ whole genome shotgun (WGS) entry which is preliminary data.</text>
</comment>
<evidence type="ECO:0000313" key="1">
    <source>
        <dbReference type="EMBL" id="KAF2027135.1"/>
    </source>
</evidence>
<keyword evidence="2" id="KW-1185">Reference proteome</keyword>
<proteinExistence type="predicted"/>
<accession>A0A9P4LJD6</accession>
<name>A0A9P4LJD6_9PLEO</name>
<dbReference type="Proteomes" id="UP000799777">
    <property type="component" value="Unassembled WGS sequence"/>
</dbReference>
<dbReference type="OrthoDB" id="10563966at2759"/>
<organism evidence="1 2">
    <name type="scientific">Setomelanomma holmii</name>
    <dbReference type="NCBI Taxonomy" id="210430"/>
    <lineage>
        <taxon>Eukaryota</taxon>
        <taxon>Fungi</taxon>
        <taxon>Dikarya</taxon>
        <taxon>Ascomycota</taxon>
        <taxon>Pezizomycotina</taxon>
        <taxon>Dothideomycetes</taxon>
        <taxon>Pleosporomycetidae</taxon>
        <taxon>Pleosporales</taxon>
        <taxon>Pleosporineae</taxon>
        <taxon>Phaeosphaeriaceae</taxon>
        <taxon>Setomelanomma</taxon>
    </lineage>
</organism>
<evidence type="ECO:0000313" key="2">
    <source>
        <dbReference type="Proteomes" id="UP000799777"/>
    </source>
</evidence>
<reference evidence="1" key="1">
    <citation type="journal article" date="2020" name="Stud. Mycol.">
        <title>101 Dothideomycetes genomes: a test case for predicting lifestyles and emergence of pathogens.</title>
        <authorList>
            <person name="Haridas S."/>
            <person name="Albert R."/>
            <person name="Binder M."/>
            <person name="Bloem J."/>
            <person name="Labutti K."/>
            <person name="Salamov A."/>
            <person name="Andreopoulos B."/>
            <person name="Baker S."/>
            <person name="Barry K."/>
            <person name="Bills G."/>
            <person name="Bluhm B."/>
            <person name="Cannon C."/>
            <person name="Castanera R."/>
            <person name="Culley D."/>
            <person name="Daum C."/>
            <person name="Ezra D."/>
            <person name="Gonzalez J."/>
            <person name="Henrissat B."/>
            <person name="Kuo A."/>
            <person name="Liang C."/>
            <person name="Lipzen A."/>
            <person name="Lutzoni F."/>
            <person name="Magnuson J."/>
            <person name="Mondo S."/>
            <person name="Nolan M."/>
            <person name="Ohm R."/>
            <person name="Pangilinan J."/>
            <person name="Park H.-J."/>
            <person name="Ramirez L."/>
            <person name="Alfaro M."/>
            <person name="Sun H."/>
            <person name="Tritt A."/>
            <person name="Yoshinaga Y."/>
            <person name="Zwiers L.-H."/>
            <person name="Turgeon B."/>
            <person name="Goodwin S."/>
            <person name="Spatafora J."/>
            <person name="Crous P."/>
            <person name="Grigoriev I."/>
        </authorList>
    </citation>
    <scope>NUCLEOTIDE SEQUENCE</scope>
    <source>
        <strain evidence="1">CBS 110217</strain>
    </source>
</reference>
<sequence length="298" mass="34794">MASENSQLLSLAELDDCHRKALALKECINHIRLVMEFDSTDKAALEQCDDLHERLLTTQKTYSHGILRLFCDKFYNTLPRELRVMVYDYMNFPKGKGHGTDSSPSTQCNINHYGRDVVYELTECYYRHHEVSVYIYDPPIIQRGFEQNNIGIVPAEISRTICIMLRKLPSVYQAGGEKAAQSQCFTLLQQLKTRNKNFQLKFVLNASISHTIEGFIDSIRDYFLVLHSLHQKGVKVFIVIESRRLGKRRKLPSFNEYTDQTRYSKWTYTMSSDGFTDFEARTKQVFYVALQFHVVERR</sequence>
<gene>
    <name evidence="1" type="ORF">EK21DRAFT_91790</name>
</gene>
<protein>
    <submittedName>
        <fullName evidence="1">Uncharacterized protein</fullName>
    </submittedName>
</protein>